<feature type="transmembrane region" description="Helical" evidence="6">
    <location>
        <begin position="336"/>
        <end position="355"/>
    </location>
</feature>
<dbReference type="AlphaFoldDB" id="A0A1I2CKC9"/>
<name>A0A1I2CKC9_9BURK</name>
<dbReference type="InterPro" id="IPR050833">
    <property type="entry name" value="Poly_Biosynth_Transport"/>
</dbReference>
<accession>A0A1I2CKC9</accession>
<feature type="transmembrane region" description="Helical" evidence="6">
    <location>
        <begin position="101"/>
        <end position="122"/>
    </location>
</feature>
<keyword evidence="8" id="KW-1185">Reference proteome</keyword>
<evidence type="ECO:0000256" key="5">
    <source>
        <dbReference type="ARBA" id="ARBA00023136"/>
    </source>
</evidence>
<feature type="transmembrane region" description="Helical" evidence="6">
    <location>
        <begin position="163"/>
        <end position="183"/>
    </location>
</feature>
<feature type="transmembrane region" description="Helical" evidence="6">
    <location>
        <begin position="311"/>
        <end position="330"/>
    </location>
</feature>
<evidence type="ECO:0000256" key="3">
    <source>
        <dbReference type="ARBA" id="ARBA00022692"/>
    </source>
</evidence>
<dbReference type="STRING" id="1177982.SAMN04489711_104135"/>
<organism evidence="7 8">
    <name type="scientific">Paracidovorax wautersii</name>
    <dbReference type="NCBI Taxonomy" id="1177982"/>
    <lineage>
        <taxon>Bacteria</taxon>
        <taxon>Pseudomonadati</taxon>
        <taxon>Pseudomonadota</taxon>
        <taxon>Betaproteobacteria</taxon>
        <taxon>Burkholderiales</taxon>
        <taxon>Comamonadaceae</taxon>
        <taxon>Paracidovorax</taxon>
    </lineage>
</organism>
<feature type="transmembrane region" description="Helical" evidence="6">
    <location>
        <begin position="40"/>
        <end position="60"/>
    </location>
</feature>
<feature type="transmembrane region" description="Helical" evidence="6">
    <location>
        <begin position="72"/>
        <end position="95"/>
    </location>
</feature>
<keyword evidence="2" id="KW-1003">Cell membrane</keyword>
<comment type="subcellular location">
    <subcellularLocation>
        <location evidence="1">Cell membrane</location>
        <topology evidence="1">Multi-pass membrane protein</topology>
    </subcellularLocation>
</comment>
<sequence>MIVSVAQLMYVLTSGWSNGAILNLGSRSFAQTGSYKKIVYYRLVIVALSFFLVSAFFGMARPTIEDYMKIGGLYSYMLILFVGYVLYDFAAQLLYPGNHDTLQASLELATTLTLVGIVAVLVHDLRSYVTTYAAASGIFASVACAIFLFFYHKEPFHWNNDDFLKVLNYSGWQIVGVLGIYLVNMGSNYLLVFAHVSFEQIGLYGFAYRIYSGFAPFFALFGILVPKWINASSAGIFTIEKKLIKIISILAVLYMTMGILLAAILPALGMDRYSASIKYFFLLFPAFLLTSYVNLMNTVMANTSRFRRAQIGVFLQCGLLMFLGFPLVLAFGVTGIIAAISFACAGGAIYFRLLYRQVIVAGQG</sequence>
<protein>
    <recommendedName>
        <fullName evidence="9">Membrane protein involved in the export of O-antigen and teichoic acid</fullName>
    </recommendedName>
</protein>
<evidence type="ECO:0008006" key="9">
    <source>
        <dbReference type="Google" id="ProtNLM"/>
    </source>
</evidence>
<evidence type="ECO:0000256" key="4">
    <source>
        <dbReference type="ARBA" id="ARBA00022989"/>
    </source>
</evidence>
<dbReference type="EMBL" id="FONX01000004">
    <property type="protein sequence ID" value="SFE68605.1"/>
    <property type="molecule type" value="Genomic_DNA"/>
</dbReference>
<feature type="transmembrane region" description="Helical" evidence="6">
    <location>
        <begin position="129"/>
        <end position="151"/>
    </location>
</feature>
<evidence type="ECO:0000256" key="6">
    <source>
        <dbReference type="SAM" id="Phobius"/>
    </source>
</evidence>
<evidence type="ECO:0000313" key="7">
    <source>
        <dbReference type="EMBL" id="SFE68605.1"/>
    </source>
</evidence>
<feature type="transmembrane region" description="Helical" evidence="6">
    <location>
        <begin position="279"/>
        <end position="299"/>
    </location>
</feature>
<dbReference type="PANTHER" id="PTHR30250:SF26">
    <property type="entry name" value="PSMA PROTEIN"/>
    <property type="match status" value="1"/>
</dbReference>
<proteinExistence type="predicted"/>
<keyword evidence="5 6" id="KW-0472">Membrane</keyword>
<dbReference type="Proteomes" id="UP000199119">
    <property type="component" value="Unassembled WGS sequence"/>
</dbReference>
<keyword evidence="3 6" id="KW-0812">Transmembrane</keyword>
<dbReference type="PANTHER" id="PTHR30250">
    <property type="entry name" value="PST FAMILY PREDICTED COLANIC ACID TRANSPORTER"/>
    <property type="match status" value="1"/>
</dbReference>
<evidence type="ECO:0000256" key="2">
    <source>
        <dbReference type="ARBA" id="ARBA00022475"/>
    </source>
</evidence>
<evidence type="ECO:0000256" key="1">
    <source>
        <dbReference type="ARBA" id="ARBA00004651"/>
    </source>
</evidence>
<evidence type="ECO:0000313" key="8">
    <source>
        <dbReference type="Proteomes" id="UP000199119"/>
    </source>
</evidence>
<gene>
    <name evidence="7" type="ORF">SAMN04489711_104135</name>
</gene>
<feature type="transmembrane region" description="Helical" evidence="6">
    <location>
        <begin position="246"/>
        <end position="267"/>
    </location>
</feature>
<reference evidence="8" key="1">
    <citation type="submission" date="2016-10" db="EMBL/GenBank/DDBJ databases">
        <authorList>
            <person name="Varghese N."/>
            <person name="Submissions S."/>
        </authorList>
    </citation>
    <scope>NUCLEOTIDE SEQUENCE [LARGE SCALE GENOMIC DNA]</scope>
    <source>
        <strain evidence="8">DSM 27981</strain>
    </source>
</reference>
<keyword evidence="4 6" id="KW-1133">Transmembrane helix</keyword>
<dbReference type="GO" id="GO:0005886">
    <property type="term" value="C:plasma membrane"/>
    <property type="evidence" value="ECO:0007669"/>
    <property type="project" value="UniProtKB-SubCell"/>
</dbReference>